<gene>
    <name evidence="1" type="ORF">BUALT_Bualt16G0063100</name>
</gene>
<protein>
    <submittedName>
        <fullName evidence="1">Uncharacterized protein</fullName>
    </submittedName>
</protein>
<dbReference type="EMBL" id="WHWC01000016">
    <property type="protein sequence ID" value="KAG8367351.1"/>
    <property type="molecule type" value="Genomic_DNA"/>
</dbReference>
<name>A0AAV6WHA8_9LAMI</name>
<reference evidence="1" key="1">
    <citation type="submission" date="2019-10" db="EMBL/GenBank/DDBJ databases">
        <authorList>
            <person name="Zhang R."/>
            <person name="Pan Y."/>
            <person name="Wang J."/>
            <person name="Ma R."/>
            <person name="Yu S."/>
        </authorList>
    </citation>
    <scope>NUCLEOTIDE SEQUENCE</scope>
    <source>
        <strain evidence="1">LA-IB0</strain>
        <tissue evidence="1">Leaf</tissue>
    </source>
</reference>
<keyword evidence="2" id="KW-1185">Reference proteome</keyword>
<organism evidence="1 2">
    <name type="scientific">Buddleja alternifolia</name>
    <dbReference type="NCBI Taxonomy" id="168488"/>
    <lineage>
        <taxon>Eukaryota</taxon>
        <taxon>Viridiplantae</taxon>
        <taxon>Streptophyta</taxon>
        <taxon>Embryophyta</taxon>
        <taxon>Tracheophyta</taxon>
        <taxon>Spermatophyta</taxon>
        <taxon>Magnoliopsida</taxon>
        <taxon>eudicotyledons</taxon>
        <taxon>Gunneridae</taxon>
        <taxon>Pentapetalae</taxon>
        <taxon>asterids</taxon>
        <taxon>lamiids</taxon>
        <taxon>Lamiales</taxon>
        <taxon>Scrophulariaceae</taxon>
        <taxon>Buddlejeae</taxon>
        <taxon>Buddleja</taxon>
    </lineage>
</organism>
<sequence>MVRGVPTCLRGPEGGKFDYVLEYKHGKANVVVDALSRKAELAAISLAKGNVHEKIKEGLEHDPMAKELMRLAKEGKTRQFWVEDGLLYTKGRRLYVPKWGNLRKDLIKELQGVPERQKWQSRGRNNPT</sequence>
<dbReference type="AlphaFoldDB" id="A0AAV6WHA8"/>
<proteinExistence type="predicted"/>
<evidence type="ECO:0000313" key="2">
    <source>
        <dbReference type="Proteomes" id="UP000826271"/>
    </source>
</evidence>
<accession>A0AAV6WHA8</accession>
<comment type="caution">
    <text evidence="1">The sequence shown here is derived from an EMBL/GenBank/DDBJ whole genome shotgun (WGS) entry which is preliminary data.</text>
</comment>
<evidence type="ECO:0000313" key="1">
    <source>
        <dbReference type="EMBL" id="KAG8367351.1"/>
    </source>
</evidence>
<dbReference type="Proteomes" id="UP000826271">
    <property type="component" value="Unassembled WGS sequence"/>
</dbReference>